<evidence type="ECO:0000256" key="3">
    <source>
        <dbReference type="PIRSR" id="PIRSR602081-1"/>
    </source>
</evidence>
<sequence>MNIFDEANDLLDNFIFDHLNSYHQLRNYDYGIENRTNVSQISKYTSHRILYEFDIIEKLKKYDKKQKYTDEILWRIYWKGYLENYKSIWFEYINFKENSNNSYLISSAMNGKTGIDCFDTWIEELKENNYLHNHARMWFASIWIFTLGLPWQLGARLFMKHLLDGDAASNTLSWRWVAGMHTNKKPYLASKENINKYTVNRFRDTPISISSKINIIKHSQHQSNKLPVQRSFPNSNILIMFDNDMDIMNRSTLFNSYSKVYILRNIPINNEFELSENVSQFKRGLIDKINKLIPNSKVLKLTDLGINLSGHSIIDVIYPGIGHNLDSINKFANQNQIIINYIYREEDLKCWNYTNSGFYKFKTLFYRLNMI</sequence>
<evidence type="ECO:0000256" key="1">
    <source>
        <dbReference type="ARBA" id="ARBA00022630"/>
    </source>
</evidence>
<feature type="binding site" evidence="3">
    <location>
        <begin position="164"/>
        <end position="166"/>
    </location>
    <ligand>
        <name>FAD</name>
        <dbReference type="ChEBI" id="CHEBI:57692"/>
    </ligand>
</feature>
<dbReference type="GO" id="GO:0071949">
    <property type="term" value="F:FAD binding"/>
    <property type="evidence" value="ECO:0007669"/>
    <property type="project" value="TreeGrafter"/>
</dbReference>
<dbReference type="InterPro" id="IPR002081">
    <property type="entry name" value="Cryptochrome/DNA_photolyase_1"/>
</dbReference>
<dbReference type="InterPro" id="IPR036134">
    <property type="entry name" value="Crypto/Photolyase_FAD-like_sf"/>
</dbReference>
<keyword evidence="6" id="KW-1185">Reference proteome</keyword>
<dbReference type="PANTHER" id="PTHR11455:SF9">
    <property type="entry name" value="CRYPTOCHROME CIRCADIAN CLOCK 5 ISOFORM X1"/>
    <property type="match status" value="1"/>
</dbReference>
<proteinExistence type="predicted"/>
<dbReference type="KEGG" id="pmn:PMN2A_0728"/>
<dbReference type="HOGENOM" id="CLU_054378_0_0_3"/>
<dbReference type="EMBL" id="CP000095">
    <property type="protein sequence ID" value="AAZ58219.1"/>
    <property type="molecule type" value="Genomic_DNA"/>
</dbReference>
<comment type="cofactor">
    <cofactor evidence="3">
        <name>FAD</name>
        <dbReference type="ChEBI" id="CHEBI:57692"/>
    </cofactor>
    <text evidence="3">Binds 1 FAD per subunit.</text>
</comment>
<dbReference type="Pfam" id="PF03441">
    <property type="entry name" value="FAD_binding_7"/>
    <property type="match status" value="1"/>
</dbReference>
<keyword evidence="1 3" id="KW-0285">Flavoprotein</keyword>
<feature type="binding site" evidence="3">
    <location>
        <position position="22"/>
    </location>
    <ligand>
        <name>FAD</name>
        <dbReference type="ChEBI" id="CHEBI:57692"/>
    </ligand>
</feature>
<evidence type="ECO:0000313" key="6">
    <source>
        <dbReference type="Proteomes" id="UP000002535"/>
    </source>
</evidence>
<dbReference type="STRING" id="59920.PMN2A_0728"/>
<evidence type="ECO:0000256" key="2">
    <source>
        <dbReference type="ARBA" id="ARBA00022827"/>
    </source>
</evidence>
<dbReference type="Gene3D" id="1.10.579.10">
    <property type="entry name" value="DNA Cyclobutane Dipyrimidine Photolyase, subunit A, domain 3"/>
    <property type="match status" value="1"/>
</dbReference>
<keyword evidence="2 3" id="KW-0274">FAD</keyword>
<dbReference type="GO" id="GO:0003677">
    <property type="term" value="F:DNA binding"/>
    <property type="evidence" value="ECO:0007669"/>
    <property type="project" value="TreeGrafter"/>
</dbReference>
<feature type="domain" description="Cryptochrome/DNA photolyase FAD-binding" evidence="4">
    <location>
        <begin position="71"/>
        <end position="188"/>
    </location>
</feature>
<gene>
    <name evidence="5" type="ordered locus">PMN2A_0728</name>
</gene>
<organism evidence="5 6">
    <name type="scientific">Prochlorococcus marinus (strain NATL2A)</name>
    <dbReference type="NCBI Taxonomy" id="59920"/>
    <lineage>
        <taxon>Bacteria</taxon>
        <taxon>Bacillati</taxon>
        <taxon>Cyanobacteriota</taxon>
        <taxon>Cyanophyceae</taxon>
        <taxon>Synechococcales</taxon>
        <taxon>Prochlorococcaceae</taxon>
        <taxon>Prochlorococcus</taxon>
    </lineage>
</organism>
<evidence type="ECO:0000313" key="5">
    <source>
        <dbReference type="EMBL" id="AAZ58219.1"/>
    </source>
</evidence>
<dbReference type="PANTHER" id="PTHR11455">
    <property type="entry name" value="CRYPTOCHROME"/>
    <property type="match status" value="1"/>
</dbReference>
<dbReference type="GO" id="GO:0003904">
    <property type="term" value="F:deoxyribodipyrimidine photo-lyase activity"/>
    <property type="evidence" value="ECO:0007669"/>
    <property type="project" value="TreeGrafter"/>
</dbReference>
<dbReference type="Proteomes" id="UP000002535">
    <property type="component" value="Chromosome"/>
</dbReference>
<dbReference type="InterPro" id="IPR005101">
    <property type="entry name" value="Cryptochr/Photolyase_FAD-bd"/>
</dbReference>
<dbReference type="SUPFAM" id="SSF48173">
    <property type="entry name" value="Cryptochrome/photolyase FAD-binding domain"/>
    <property type="match status" value="1"/>
</dbReference>
<dbReference type="Gene3D" id="1.25.40.80">
    <property type="match status" value="1"/>
</dbReference>
<dbReference type="RefSeq" id="WP_011294817.1">
    <property type="nucleotide sequence ID" value="NC_007335.2"/>
</dbReference>
<evidence type="ECO:0000259" key="4">
    <source>
        <dbReference type="Pfam" id="PF03441"/>
    </source>
</evidence>
<dbReference type="OrthoDB" id="9772484at2"/>
<reference evidence="5 6" key="1">
    <citation type="journal article" date="2007" name="PLoS Genet.">
        <title>Patterns and implications of gene gain and loss in the evolution of Prochlorococcus.</title>
        <authorList>
            <person name="Kettler G.C."/>
            <person name="Martiny A.C."/>
            <person name="Huang K."/>
            <person name="Zucker J."/>
            <person name="Coleman M.L."/>
            <person name="Rodrigue S."/>
            <person name="Chen F."/>
            <person name="Lapidus A."/>
            <person name="Ferriera S."/>
            <person name="Johnson J."/>
            <person name="Steglich C."/>
            <person name="Church G.M."/>
            <person name="Richardson P."/>
            <person name="Chisholm S.W."/>
        </authorList>
    </citation>
    <scope>NUCLEOTIDE SEQUENCE [LARGE SCALE GENOMIC DNA]</scope>
    <source>
        <strain evidence="5 6">NATL2A</strain>
    </source>
</reference>
<dbReference type="PhylomeDB" id="Q46JV9"/>
<name>Q46JV9_PROMT</name>
<accession>Q46JV9</accession>
<protein>
    <submittedName>
        <fullName evidence="5">DNA photolyase</fullName>
    </submittedName>
</protein>
<feature type="binding site" evidence="3">
    <location>
        <position position="68"/>
    </location>
    <ligand>
        <name>FAD</name>
        <dbReference type="ChEBI" id="CHEBI:57692"/>
    </ligand>
</feature>
<dbReference type="AlphaFoldDB" id="Q46JV9"/>